<reference evidence="4" key="1">
    <citation type="submission" date="2021-01" db="EMBL/GenBank/DDBJ databases">
        <title>Intestinitalea alba gen. nov., sp. nov., a novel genus of the family Enterobacteriaceae, isolated from the gut of the plastic-eating mealworm Tenebrio molitor L.</title>
        <authorList>
            <person name="Yang Y."/>
        </authorList>
    </citation>
    <scope>NUCLEOTIDE SEQUENCE</scope>
    <source>
        <strain evidence="4">BIT-L3</strain>
    </source>
</reference>
<comment type="caution">
    <text evidence="4">The sequence shown here is derived from an EMBL/GenBank/DDBJ whole genome shotgun (WGS) entry which is preliminary data.</text>
</comment>
<organism evidence="4 5">
    <name type="scientific">Tenebrionibacter intestinalis</name>
    <dbReference type="NCBI Taxonomy" id="2799638"/>
    <lineage>
        <taxon>Bacteria</taxon>
        <taxon>Pseudomonadati</taxon>
        <taxon>Pseudomonadota</taxon>
        <taxon>Gammaproteobacteria</taxon>
        <taxon>Enterobacterales</taxon>
        <taxon>Enterobacteriaceae</taxon>
        <taxon>Tenebrionibacter/Tenebrionicola group</taxon>
        <taxon>Tenebrionibacter</taxon>
    </lineage>
</organism>
<feature type="domain" description="Alcohol dehydrogenase-like N-terminal" evidence="3">
    <location>
        <begin position="29"/>
        <end position="138"/>
    </location>
</feature>
<gene>
    <name evidence="4" type="ORF">JJB97_03740</name>
</gene>
<keyword evidence="5" id="KW-1185">Reference proteome</keyword>
<dbReference type="RefSeq" id="WP_238712454.1">
    <property type="nucleotide sequence ID" value="NZ_JAEPBH010000006.1"/>
</dbReference>
<dbReference type="Gene3D" id="3.40.50.720">
    <property type="entry name" value="NAD(P)-binding Rossmann-like Domain"/>
    <property type="match status" value="1"/>
</dbReference>
<evidence type="ECO:0000259" key="2">
    <source>
        <dbReference type="Pfam" id="PF00107"/>
    </source>
</evidence>
<evidence type="ECO:0000313" key="5">
    <source>
        <dbReference type="Proteomes" id="UP000659047"/>
    </source>
</evidence>
<dbReference type="EMBL" id="JAEPBH010000006">
    <property type="protein sequence ID" value="MBK4714462.1"/>
    <property type="molecule type" value="Genomic_DNA"/>
</dbReference>
<dbReference type="Gene3D" id="3.90.180.10">
    <property type="entry name" value="Medium-chain alcohol dehydrogenases, catalytic domain"/>
    <property type="match status" value="1"/>
</dbReference>
<dbReference type="AlphaFoldDB" id="A0A8K0V5B2"/>
<dbReference type="InterPro" id="IPR011032">
    <property type="entry name" value="GroES-like_sf"/>
</dbReference>
<dbReference type="InterPro" id="IPR013154">
    <property type="entry name" value="ADH-like_N"/>
</dbReference>
<proteinExistence type="predicted"/>
<dbReference type="SUPFAM" id="SSF50129">
    <property type="entry name" value="GroES-like"/>
    <property type="match status" value="1"/>
</dbReference>
<evidence type="ECO:0000313" key="4">
    <source>
        <dbReference type="EMBL" id="MBK4714462.1"/>
    </source>
</evidence>
<dbReference type="PANTHER" id="PTHR43401">
    <property type="entry name" value="L-THREONINE 3-DEHYDROGENASE"/>
    <property type="match status" value="1"/>
</dbReference>
<accession>A0A8K0V5B2</accession>
<dbReference type="Pfam" id="PF08240">
    <property type="entry name" value="ADH_N"/>
    <property type="match status" value="1"/>
</dbReference>
<evidence type="ECO:0000256" key="1">
    <source>
        <dbReference type="ARBA" id="ARBA00023002"/>
    </source>
</evidence>
<name>A0A8K0V5B2_9ENTR</name>
<keyword evidence="1" id="KW-0560">Oxidoreductase</keyword>
<feature type="domain" description="Alcohol dehydrogenase-like C-terminal" evidence="2">
    <location>
        <begin position="177"/>
        <end position="295"/>
    </location>
</feature>
<dbReference type="InterPro" id="IPR013149">
    <property type="entry name" value="ADH-like_C"/>
</dbReference>
<dbReference type="PANTHER" id="PTHR43401:SF2">
    <property type="entry name" value="L-THREONINE 3-DEHYDROGENASE"/>
    <property type="match status" value="1"/>
</dbReference>
<sequence>MSVVTNILFPEINEVITEKKEIHSGPLKEHEARISAVYVGICGSDLHVLKGHHPVGKPPIVPGHEIAALVTEVGAGVTNVKPGDHVVVDPIMACMECPACKSGRFNLCIPPYVAGFRAPGVARSSQALPARNLHRAPKSLPWEVLAFAEPATCARHCVNRMPEGTLDDVLVIGAGTIGLSIIQALRIMGANKVTVIEPDENKCQLAKKYGASRTLKPGELGDESFSGVIDVVSNQATLMESCLKVKPGGTVMCMGVPAGNVEIPLPHMQRFERDLIFSGMYLPDDFDTAIQWLAEGLFDTEDLITDIFPVEKSAEAYIRAQEADSIKVLIKFSDG</sequence>
<dbReference type="SUPFAM" id="SSF51735">
    <property type="entry name" value="NAD(P)-binding Rossmann-fold domains"/>
    <property type="match status" value="1"/>
</dbReference>
<dbReference type="InterPro" id="IPR050129">
    <property type="entry name" value="Zn_alcohol_dh"/>
</dbReference>
<evidence type="ECO:0000259" key="3">
    <source>
        <dbReference type="Pfam" id="PF08240"/>
    </source>
</evidence>
<protein>
    <submittedName>
        <fullName evidence="4">Alcohol dehydrogenase catalytic domain-containing protein</fullName>
    </submittedName>
</protein>
<dbReference type="Pfam" id="PF00107">
    <property type="entry name" value="ADH_zinc_N"/>
    <property type="match status" value="1"/>
</dbReference>
<dbReference type="GO" id="GO:0016491">
    <property type="term" value="F:oxidoreductase activity"/>
    <property type="evidence" value="ECO:0007669"/>
    <property type="project" value="UniProtKB-KW"/>
</dbReference>
<dbReference type="Proteomes" id="UP000659047">
    <property type="component" value="Unassembled WGS sequence"/>
</dbReference>
<dbReference type="InterPro" id="IPR036291">
    <property type="entry name" value="NAD(P)-bd_dom_sf"/>
</dbReference>